<keyword evidence="4 6" id="KW-0460">Magnesium</keyword>
<keyword evidence="3 6" id="KW-0479">Metal-binding</keyword>
<dbReference type="EMBL" id="JARKIB010000229">
    <property type="protein sequence ID" value="KAJ7721503.1"/>
    <property type="molecule type" value="Genomic_DNA"/>
</dbReference>
<dbReference type="GO" id="GO:0010333">
    <property type="term" value="F:terpene synthase activity"/>
    <property type="evidence" value="ECO:0007669"/>
    <property type="project" value="InterPro"/>
</dbReference>
<dbReference type="Gene3D" id="1.10.600.10">
    <property type="entry name" value="Farnesyl Diphosphate Synthase"/>
    <property type="match status" value="1"/>
</dbReference>
<keyword evidence="8" id="KW-1185">Reference proteome</keyword>
<comment type="similarity">
    <text evidence="2 6">Belongs to the terpene synthase family.</text>
</comment>
<accession>A0AAD7MKY1</accession>
<reference evidence="7" key="1">
    <citation type="submission" date="2023-03" db="EMBL/GenBank/DDBJ databases">
        <title>Massive genome expansion in bonnet fungi (Mycena s.s.) driven by repeated elements and novel gene families across ecological guilds.</title>
        <authorList>
            <consortium name="Lawrence Berkeley National Laboratory"/>
            <person name="Harder C.B."/>
            <person name="Miyauchi S."/>
            <person name="Viragh M."/>
            <person name="Kuo A."/>
            <person name="Thoen E."/>
            <person name="Andreopoulos B."/>
            <person name="Lu D."/>
            <person name="Skrede I."/>
            <person name="Drula E."/>
            <person name="Henrissat B."/>
            <person name="Morin E."/>
            <person name="Kohler A."/>
            <person name="Barry K."/>
            <person name="LaButti K."/>
            <person name="Morin E."/>
            <person name="Salamov A."/>
            <person name="Lipzen A."/>
            <person name="Mereny Z."/>
            <person name="Hegedus B."/>
            <person name="Baldrian P."/>
            <person name="Stursova M."/>
            <person name="Weitz H."/>
            <person name="Taylor A."/>
            <person name="Grigoriev I.V."/>
            <person name="Nagy L.G."/>
            <person name="Martin F."/>
            <person name="Kauserud H."/>
        </authorList>
    </citation>
    <scope>NUCLEOTIDE SEQUENCE</scope>
    <source>
        <strain evidence="7">CBHHK182m</strain>
    </source>
</reference>
<dbReference type="SUPFAM" id="SSF48576">
    <property type="entry name" value="Terpenoid synthases"/>
    <property type="match status" value="1"/>
</dbReference>
<dbReference type="Proteomes" id="UP001215598">
    <property type="component" value="Unassembled WGS sequence"/>
</dbReference>
<comment type="caution">
    <text evidence="7">The sequence shown here is derived from an EMBL/GenBank/DDBJ whole genome shotgun (WGS) entry which is preliminary data.</text>
</comment>
<evidence type="ECO:0000256" key="3">
    <source>
        <dbReference type="ARBA" id="ARBA00022723"/>
    </source>
</evidence>
<gene>
    <name evidence="7" type="ORF">B0H16DRAFT_1896474</name>
</gene>
<dbReference type="GO" id="GO:0046872">
    <property type="term" value="F:metal ion binding"/>
    <property type="evidence" value="ECO:0007669"/>
    <property type="project" value="UniProtKB-KW"/>
</dbReference>
<dbReference type="SFLD" id="SFLDS00005">
    <property type="entry name" value="Isoprenoid_Synthase_Type_I"/>
    <property type="match status" value="1"/>
</dbReference>
<dbReference type="Pfam" id="PF19086">
    <property type="entry name" value="Terpene_syn_C_2"/>
    <property type="match status" value="1"/>
</dbReference>
<dbReference type="PANTHER" id="PTHR35201">
    <property type="entry name" value="TERPENE SYNTHASE"/>
    <property type="match status" value="1"/>
</dbReference>
<protein>
    <recommendedName>
        <fullName evidence="6">Terpene synthase</fullName>
        <ecNumber evidence="6">4.2.3.-</ecNumber>
    </recommendedName>
</protein>
<comment type="cofactor">
    <cofactor evidence="1 6">
        <name>Mg(2+)</name>
        <dbReference type="ChEBI" id="CHEBI:18420"/>
    </cofactor>
</comment>
<dbReference type="EC" id="4.2.3.-" evidence="6"/>
<evidence type="ECO:0000256" key="1">
    <source>
        <dbReference type="ARBA" id="ARBA00001946"/>
    </source>
</evidence>
<sequence>MKMVMVTHTRPRPAQDIYTHCSSRKWPCVRSIIPSFYSSFVVHVSYSPNPGVLAWARVINPHYLRAKAESSAWLEGFGAFNETAQAAFNKCDFNLLASLAYPAATMEHLRTCCDLMNLFFVFDEYTDCVNKAEVQQLADIVMDALRHPHKARSSGESIIGEIARQFWCRASVIANPICQRRFIDTFDHYTASVVAQAANRDRRHILSISDYFITRRENIGAKPSFALLDLETNVPDEIMAHPCIELLTVYIIDMLIIGNDLCSFRVEFCRDDADHNVLTVVMRQFGIDLTSAVLWVKNYHSDLVQKFFTVVDELPHWGKTEIDDHVANYVQGLGNWVRANDAWSFESQRYFGTKGLDVQAHRVVRLESLDQKHVAHL</sequence>
<evidence type="ECO:0000256" key="4">
    <source>
        <dbReference type="ARBA" id="ARBA00022842"/>
    </source>
</evidence>
<organism evidence="7 8">
    <name type="scientific">Mycena metata</name>
    <dbReference type="NCBI Taxonomy" id="1033252"/>
    <lineage>
        <taxon>Eukaryota</taxon>
        <taxon>Fungi</taxon>
        <taxon>Dikarya</taxon>
        <taxon>Basidiomycota</taxon>
        <taxon>Agaricomycotina</taxon>
        <taxon>Agaricomycetes</taxon>
        <taxon>Agaricomycetidae</taxon>
        <taxon>Agaricales</taxon>
        <taxon>Marasmiineae</taxon>
        <taxon>Mycenaceae</taxon>
        <taxon>Mycena</taxon>
    </lineage>
</organism>
<dbReference type="GO" id="GO:0008299">
    <property type="term" value="P:isoprenoid biosynthetic process"/>
    <property type="evidence" value="ECO:0007669"/>
    <property type="project" value="UniProtKB-ARBA"/>
</dbReference>
<dbReference type="PANTHER" id="PTHR35201:SF4">
    <property type="entry name" value="BETA-PINACENE SYNTHASE-RELATED"/>
    <property type="match status" value="1"/>
</dbReference>
<dbReference type="SFLD" id="SFLDG01020">
    <property type="entry name" value="Terpene_Cyclase_Like_2"/>
    <property type="match status" value="1"/>
</dbReference>
<evidence type="ECO:0000313" key="8">
    <source>
        <dbReference type="Proteomes" id="UP001215598"/>
    </source>
</evidence>
<evidence type="ECO:0000313" key="7">
    <source>
        <dbReference type="EMBL" id="KAJ7721503.1"/>
    </source>
</evidence>
<keyword evidence="5 6" id="KW-0456">Lyase</keyword>
<proteinExistence type="inferred from homology"/>
<dbReference type="AlphaFoldDB" id="A0AAD7MKY1"/>
<dbReference type="InterPro" id="IPR034686">
    <property type="entry name" value="Terpene_cyclase-like_2"/>
</dbReference>
<name>A0AAD7MKY1_9AGAR</name>
<dbReference type="InterPro" id="IPR008949">
    <property type="entry name" value="Isoprenoid_synthase_dom_sf"/>
</dbReference>
<evidence type="ECO:0000256" key="5">
    <source>
        <dbReference type="ARBA" id="ARBA00023239"/>
    </source>
</evidence>
<evidence type="ECO:0000256" key="2">
    <source>
        <dbReference type="ARBA" id="ARBA00006333"/>
    </source>
</evidence>
<evidence type="ECO:0000256" key="6">
    <source>
        <dbReference type="RuleBase" id="RU366034"/>
    </source>
</evidence>